<dbReference type="Proteomes" id="UP001178461">
    <property type="component" value="Chromosome 1"/>
</dbReference>
<organism evidence="1 2">
    <name type="scientific">Podarcis lilfordi</name>
    <name type="common">Lilford's wall lizard</name>
    <dbReference type="NCBI Taxonomy" id="74358"/>
    <lineage>
        <taxon>Eukaryota</taxon>
        <taxon>Metazoa</taxon>
        <taxon>Chordata</taxon>
        <taxon>Craniata</taxon>
        <taxon>Vertebrata</taxon>
        <taxon>Euteleostomi</taxon>
        <taxon>Lepidosauria</taxon>
        <taxon>Squamata</taxon>
        <taxon>Bifurcata</taxon>
        <taxon>Unidentata</taxon>
        <taxon>Episquamata</taxon>
        <taxon>Laterata</taxon>
        <taxon>Lacertibaenia</taxon>
        <taxon>Lacertidae</taxon>
        <taxon>Podarcis</taxon>
    </lineage>
</organism>
<gene>
    <name evidence="1" type="ORF">PODLI_1B021152</name>
</gene>
<keyword evidence="2" id="KW-1185">Reference proteome</keyword>
<accession>A0AA35NSZ8</accession>
<proteinExistence type="predicted"/>
<reference evidence="1" key="1">
    <citation type="submission" date="2022-12" db="EMBL/GenBank/DDBJ databases">
        <authorList>
            <person name="Alioto T."/>
            <person name="Alioto T."/>
            <person name="Gomez Garrido J."/>
        </authorList>
    </citation>
    <scope>NUCLEOTIDE SEQUENCE</scope>
</reference>
<dbReference type="EMBL" id="OX395126">
    <property type="protein sequence ID" value="CAI5762534.1"/>
    <property type="molecule type" value="Genomic_DNA"/>
</dbReference>
<evidence type="ECO:0000313" key="1">
    <source>
        <dbReference type="EMBL" id="CAI5762534.1"/>
    </source>
</evidence>
<sequence>MISRTSREMKVYFCQKSSQNFLWAYGSNTWWKKTMVGYGDVTHHVMKQLVMPPVFRFLHPKDQQNHRVLDCQFRNIFQHVRGIKRDILYYALESPYGFRYPRMTTGLESIWREEADGTI</sequence>
<protein>
    <submittedName>
        <fullName evidence="1">Uncharacterized protein</fullName>
    </submittedName>
</protein>
<evidence type="ECO:0000313" key="2">
    <source>
        <dbReference type="Proteomes" id="UP001178461"/>
    </source>
</evidence>
<name>A0AA35NSZ8_9SAUR</name>
<dbReference type="AlphaFoldDB" id="A0AA35NSZ8"/>